<dbReference type="RefSeq" id="WP_064269450.1">
    <property type="nucleotide sequence ID" value="NZ_LXJZ01000184.1"/>
</dbReference>
<accession>A0A1A9N5F6</accession>
<dbReference type="Proteomes" id="UP000077961">
    <property type="component" value="Unassembled WGS sequence"/>
</dbReference>
<dbReference type="EMBL" id="LXJZ01000184">
    <property type="protein sequence ID" value="OAJ56726.1"/>
    <property type="molecule type" value="Genomic_DNA"/>
</dbReference>
<gene>
    <name evidence="2" type="ORF">A6V36_33035</name>
    <name evidence="3" type="ORF">A6V37_29780</name>
</gene>
<proteinExistence type="predicted"/>
<evidence type="ECO:0000313" key="5">
    <source>
        <dbReference type="Proteomes" id="UP000078116"/>
    </source>
</evidence>
<evidence type="ECO:0000313" key="3">
    <source>
        <dbReference type="EMBL" id="OAJ57149.1"/>
    </source>
</evidence>
<feature type="transmembrane region" description="Helical" evidence="1">
    <location>
        <begin position="40"/>
        <end position="61"/>
    </location>
</feature>
<name>A0A1A9N5F6_9BURK</name>
<dbReference type="Proteomes" id="UP000078116">
    <property type="component" value="Unassembled WGS sequence"/>
</dbReference>
<sequence length="93" mass="9636">MKDTELERWPFAALVCVCLGGLMLKACAFGQCASTLAGVPVPTCGDFLVFLGGIGSVGLLCSKLFGPTKVESTLFWVFLTGIIGAAILFCNGA</sequence>
<protein>
    <submittedName>
        <fullName evidence="3">Uncharacterized protein</fullName>
    </submittedName>
</protein>
<keyword evidence="1" id="KW-1133">Transmembrane helix</keyword>
<dbReference type="AlphaFoldDB" id="A0A1A9N5F6"/>
<comment type="caution">
    <text evidence="3">The sequence shown here is derived from an EMBL/GenBank/DDBJ whole genome shotgun (WGS) entry which is preliminary data.</text>
</comment>
<keyword evidence="1" id="KW-0472">Membrane</keyword>
<organism evidence="3 5">
    <name type="scientific">Paraburkholderia ginsengiterrae</name>
    <dbReference type="NCBI Taxonomy" id="1462993"/>
    <lineage>
        <taxon>Bacteria</taxon>
        <taxon>Pseudomonadati</taxon>
        <taxon>Pseudomonadota</taxon>
        <taxon>Betaproteobacteria</taxon>
        <taxon>Burkholderiales</taxon>
        <taxon>Burkholderiaceae</taxon>
        <taxon>Paraburkholderia</taxon>
    </lineage>
</organism>
<keyword evidence="1" id="KW-0812">Transmembrane</keyword>
<evidence type="ECO:0000256" key="1">
    <source>
        <dbReference type="SAM" id="Phobius"/>
    </source>
</evidence>
<evidence type="ECO:0000313" key="4">
    <source>
        <dbReference type="Proteomes" id="UP000077961"/>
    </source>
</evidence>
<feature type="transmembrane region" description="Helical" evidence="1">
    <location>
        <begin position="73"/>
        <end position="89"/>
    </location>
</feature>
<dbReference type="EMBL" id="LXKA01000329">
    <property type="protein sequence ID" value="OAJ57149.1"/>
    <property type="molecule type" value="Genomic_DNA"/>
</dbReference>
<evidence type="ECO:0000313" key="2">
    <source>
        <dbReference type="EMBL" id="OAJ56726.1"/>
    </source>
</evidence>
<keyword evidence="4" id="KW-1185">Reference proteome</keyword>
<dbReference type="OrthoDB" id="9132332at2"/>
<reference evidence="4 5" key="1">
    <citation type="submission" date="2016-04" db="EMBL/GenBank/DDBJ databases">
        <title>Reclassification of Paraburkholderia panaciterrae (Farh et al. 2015) Dobritsa &amp; Samadpour 2016 as a later homotypic synonym of Paraburkholderia ginsengiterrae (Farh et al. 2015) Dobritsa &amp; Samadpour 2016.</title>
        <authorList>
            <person name="Dobritsa A.P."/>
            <person name="Kutumbaka K."/>
            <person name="Samadpour M."/>
        </authorList>
    </citation>
    <scope>NUCLEOTIDE SEQUENCE [LARGE SCALE GENOMIC DNA]</scope>
    <source>
        <strain evidence="3 5">DCY85</strain>
        <strain evidence="2 4">DCY85-1</strain>
    </source>
</reference>